<dbReference type="Pfam" id="PF14316">
    <property type="entry name" value="DUF4381"/>
    <property type="match status" value="1"/>
</dbReference>
<evidence type="ECO:0000313" key="2">
    <source>
        <dbReference type="EMBL" id="MFC6440472.1"/>
    </source>
</evidence>
<reference evidence="3" key="1">
    <citation type="journal article" date="2019" name="Int. J. Syst. Evol. Microbiol.">
        <title>The Global Catalogue of Microorganisms (GCM) 10K type strain sequencing project: providing services to taxonomists for standard genome sequencing and annotation.</title>
        <authorList>
            <consortium name="The Broad Institute Genomics Platform"/>
            <consortium name="The Broad Institute Genome Sequencing Center for Infectious Disease"/>
            <person name="Wu L."/>
            <person name="Ma J."/>
        </authorList>
    </citation>
    <scope>NUCLEOTIDE SEQUENCE [LARGE SCALE GENOMIC DNA]</scope>
    <source>
        <strain evidence="3">CGMCC 1.16031</strain>
    </source>
</reference>
<comment type="caution">
    <text evidence="2">The sequence shown here is derived from an EMBL/GenBank/DDBJ whole genome shotgun (WGS) entry which is preliminary data.</text>
</comment>
<feature type="transmembrane region" description="Helical" evidence="1">
    <location>
        <begin position="23"/>
        <end position="44"/>
    </location>
</feature>
<accession>A0ABW1XM79</accession>
<sequence>MNPLQNLKDIHLSEPVSWWPPAWGWWLVSIFAILAITIALRFFIRTWRQRAALRQAKAEFAALSPELADYPQQVNRLLKRVMMCYRPAEKIASLHGDAWTQALSEVLPKTKRDEFTNIWQRVQNNLYQPVHVGERHLITQAVTHWLNNVRISGRQDV</sequence>
<keyword evidence="1" id="KW-0472">Membrane</keyword>
<dbReference type="EMBL" id="JBHSUS010000001">
    <property type="protein sequence ID" value="MFC6440472.1"/>
    <property type="molecule type" value="Genomic_DNA"/>
</dbReference>
<dbReference type="RefSeq" id="WP_131258267.1">
    <property type="nucleotide sequence ID" value="NZ_JBHSUS010000001.1"/>
</dbReference>
<organism evidence="2 3">
    <name type="scientific">Pseudobowmanella zhangzhouensis</name>
    <dbReference type="NCBI Taxonomy" id="1537679"/>
    <lineage>
        <taxon>Bacteria</taxon>
        <taxon>Pseudomonadati</taxon>
        <taxon>Pseudomonadota</taxon>
        <taxon>Gammaproteobacteria</taxon>
        <taxon>Alteromonadales</taxon>
        <taxon>Alteromonadaceae</taxon>
    </lineage>
</organism>
<keyword evidence="3" id="KW-1185">Reference proteome</keyword>
<dbReference type="InterPro" id="IPR025489">
    <property type="entry name" value="DUF4381"/>
</dbReference>
<protein>
    <submittedName>
        <fullName evidence="2">DUF4381 domain-containing protein</fullName>
    </submittedName>
</protein>
<evidence type="ECO:0000313" key="3">
    <source>
        <dbReference type="Proteomes" id="UP001596364"/>
    </source>
</evidence>
<keyword evidence="1" id="KW-1133">Transmembrane helix</keyword>
<gene>
    <name evidence="2" type="ORF">ACFP85_09975</name>
</gene>
<evidence type="ECO:0000256" key="1">
    <source>
        <dbReference type="SAM" id="Phobius"/>
    </source>
</evidence>
<proteinExistence type="predicted"/>
<keyword evidence="1" id="KW-0812">Transmembrane</keyword>
<dbReference type="Proteomes" id="UP001596364">
    <property type="component" value="Unassembled WGS sequence"/>
</dbReference>
<name>A0ABW1XM79_9ALTE</name>